<dbReference type="RefSeq" id="WP_076379158.1">
    <property type="nucleotide sequence ID" value="NZ_AP017422.1"/>
</dbReference>
<dbReference type="Proteomes" id="UP000186917">
    <property type="component" value="Unassembled WGS sequence"/>
</dbReference>
<keyword evidence="3" id="KW-1185">Reference proteome</keyword>
<evidence type="ECO:0000313" key="2">
    <source>
        <dbReference type="EMBL" id="SIT07621.1"/>
    </source>
</evidence>
<reference evidence="3" key="1">
    <citation type="submission" date="2017-01" db="EMBL/GenBank/DDBJ databases">
        <authorList>
            <person name="Varghese N."/>
            <person name="Submissions S."/>
        </authorList>
    </citation>
    <scope>NUCLEOTIDE SEQUENCE [LARGE SCALE GENOMIC DNA]</scope>
    <source>
        <strain evidence="3">DSM 21054</strain>
    </source>
</reference>
<organism evidence="2 3">
    <name type="scientific">Filimonas lacunae</name>
    <dbReference type="NCBI Taxonomy" id="477680"/>
    <lineage>
        <taxon>Bacteria</taxon>
        <taxon>Pseudomonadati</taxon>
        <taxon>Bacteroidota</taxon>
        <taxon>Chitinophagia</taxon>
        <taxon>Chitinophagales</taxon>
        <taxon>Chitinophagaceae</taxon>
        <taxon>Filimonas</taxon>
    </lineage>
</organism>
<gene>
    <name evidence="2" type="ORF">SAMN05421788_103336</name>
</gene>
<dbReference type="InterPro" id="IPR045549">
    <property type="entry name" value="bpX4"/>
</dbReference>
<evidence type="ECO:0000313" key="3">
    <source>
        <dbReference type="Proteomes" id="UP000186917"/>
    </source>
</evidence>
<dbReference type="STRING" id="477680.SAMN05421788_103336"/>
<dbReference type="KEGG" id="fln:FLA_4026"/>
<evidence type="ECO:0000259" key="1">
    <source>
        <dbReference type="Pfam" id="PF19920"/>
    </source>
</evidence>
<dbReference type="EMBL" id="FTOR01000003">
    <property type="protein sequence ID" value="SIT07621.1"/>
    <property type="molecule type" value="Genomic_DNA"/>
</dbReference>
<accession>A0A173MK28</accession>
<feature type="domain" description="MoxR-vWA-beta-propeller ternary system" evidence="1">
    <location>
        <begin position="8"/>
        <end position="208"/>
    </location>
</feature>
<sequence>MTTLNNFFLDTIYHLRNHEEILLHTSYTPPLEEDKELLTHFLEMEYGNECLEYPGTAPVFDGAAALWGAQVVYTASLLLLDRKHHVEEIPTLLPSYTGPVTEGAMLSADLCLRFLPQIIKQLQAIDAEDVLIPLLEQVLTRWHYSGIGLELGIENELLEIALRHNCLRQLYVNRIIQYQYKPLATHPLWQPWVMAAMGNYTTYFWKDL</sequence>
<dbReference type="OrthoDB" id="886582at2"/>
<proteinExistence type="predicted"/>
<protein>
    <recommendedName>
        <fullName evidence="1">MoxR-vWA-beta-propeller ternary system domain-containing protein</fullName>
    </recommendedName>
</protein>
<name>A0A173MK28_9BACT</name>
<dbReference type="AlphaFoldDB" id="A0A173MK28"/>
<dbReference type="Pfam" id="PF19920">
    <property type="entry name" value="bpX4"/>
    <property type="match status" value="1"/>
</dbReference>